<organism evidence="2 3">
    <name type="scientific">Pseudomonas syringae pv. tomato</name>
    <dbReference type="NCBI Taxonomy" id="323"/>
    <lineage>
        <taxon>Bacteria</taxon>
        <taxon>Pseudomonadati</taxon>
        <taxon>Pseudomonadota</taxon>
        <taxon>Gammaproteobacteria</taxon>
        <taxon>Pseudomonadales</taxon>
        <taxon>Pseudomonadaceae</taxon>
        <taxon>Pseudomonas</taxon>
    </lineage>
</organism>
<evidence type="ECO:0000256" key="1">
    <source>
        <dbReference type="SAM" id="Phobius"/>
    </source>
</evidence>
<evidence type="ECO:0000313" key="3">
    <source>
        <dbReference type="Proteomes" id="UP001177000"/>
    </source>
</evidence>
<name>A0AAQ0NHM4_PSEUB</name>
<proteinExistence type="predicted"/>
<keyword evidence="1" id="KW-0812">Transmembrane</keyword>
<reference evidence="2" key="1">
    <citation type="submission" date="2023-03" db="EMBL/GenBank/DDBJ databases">
        <authorList>
            <person name="Pothier F. J."/>
        </authorList>
    </citation>
    <scope>NUCLEOTIDE SEQUENCE</scope>
    <source>
        <strain evidence="2">DAPP-PG 215</strain>
    </source>
</reference>
<accession>A0AAQ0NHM4</accession>
<sequence>MIAPDWLQSGAIVFLVEHFAMLLLGFRIRLAA</sequence>
<gene>
    <name evidence="2" type="ORF">DAPPPG215_28630</name>
</gene>
<evidence type="ECO:0000313" key="2">
    <source>
        <dbReference type="EMBL" id="CAI9000033.1"/>
    </source>
</evidence>
<dbReference type="EMBL" id="OX458335">
    <property type="protein sequence ID" value="CAI9000033.1"/>
    <property type="molecule type" value="Genomic_DNA"/>
</dbReference>
<dbReference type="AlphaFoldDB" id="A0AAQ0NHM4"/>
<feature type="transmembrane region" description="Helical" evidence="1">
    <location>
        <begin position="6"/>
        <end position="26"/>
    </location>
</feature>
<dbReference type="Proteomes" id="UP001177000">
    <property type="component" value="Chromosome"/>
</dbReference>
<keyword evidence="1" id="KW-0472">Membrane</keyword>
<protein>
    <submittedName>
        <fullName evidence="2">Uncharacterized protein</fullName>
    </submittedName>
</protein>
<keyword evidence="1" id="KW-1133">Transmembrane helix</keyword>